<dbReference type="AlphaFoldDB" id="A0A5J4TTG4"/>
<organism evidence="2 3">
    <name type="scientific">Streblomastix strix</name>
    <dbReference type="NCBI Taxonomy" id="222440"/>
    <lineage>
        <taxon>Eukaryota</taxon>
        <taxon>Metamonada</taxon>
        <taxon>Preaxostyla</taxon>
        <taxon>Oxymonadida</taxon>
        <taxon>Streblomastigidae</taxon>
        <taxon>Streblomastix</taxon>
    </lineage>
</organism>
<evidence type="ECO:0000313" key="2">
    <source>
        <dbReference type="EMBL" id="KAA6361584.1"/>
    </source>
</evidence>
<feature type="region of interest" description="Disordered" evidence="1">
    <location>
        <begin position="1"/>
        <end position="22"/>
    </location>
</feature>
<evidence type="ECO:0000256" key="1">
    <source>
        <dbReference type="SAM" id="MobiDB-lite"/>
    </source>
</evidence>
<dbReference type="Proteomes" id="UP000324800">
    <property type="component" value="Unassembled WGS sequence"/>
</dbReference>
<proteinExistence type="predicted"/>
<name>A0A5J4TTG4_9EUKA</name>
<reference evidence="2 3" key="1">
    <citation type="submission" date="2019-03" db="EMBL/GenBank/DDBJ databases">
        <title>Single cell metagenomics reveals metabolic interactions within the superorganism composed of flagellate Streblomastix strix and complex community of Bacteroidetes bacteria on its surface.</title>
        <authorList>
            <person name="Treitli S.C."/>
            <person name="Kolisko M."/>
            <person name="Husnik F."/>
            <person name="Keeling P."/>
            <person name="Hampl V."/>
        </authorList>
    </citation>
    <scope>NUCLEOTIDE SEQUENCE [LARGE SCALE GENOMIC DNA]</scope>
    <source>
        <strain evidence="2">ST1C</strain>
    </source>
</reference>
<comment type="caution">
    <text evidence="2">The sequence shown here is derived from an EMBL/GenBank/DDBJ whole genome shotgun (WGS) entry which is preliminary data.</text>
</comment>
<dbReference type="EMBL" id="SNRW01025339">
    <property type="protein sequence ID" value="KAA6361584.1"/>
    <property type="molecule type" value="Genomic_DNA"/>
</dbReference>
<evidence type="ECO:0000313" key="3">
    <source>
        <dbReference type="Proteomes" id="UP000324800"/>
    </source>
</evidence>
<evidence type="ECO:0008006" key="4">
    <source>
        <dbReference type="Google" id="ProtNLM"/>
    </source>
</evidence>
<dbReference type="OrthoDB" id="445357at2759"/>
<gene>
    <name evidence="2" type="ORF">EZS28_042889</name>
</gene>
<accession>A0A5J4TTG4</accession>
<sequence length="135" mass="15366">MLDKTSTGIADSSVTFQPNRHPQLDGNDKKTVCQWNHGGFSHTCYGPDNQQFRCGQRIGMEIDISSSPRKLTLFVDDVQQKNYVINVPQAIRFWACICQKKSSFIVTKFEIRSSSYACVIGGQRALEWGKEWDNE</sequence>
<protein>
    <recommendedName>
        <fullName evidence="4">SPRY domain-containing protein</fullName>
    </recommendedName>
</protein>
<feature type="compositionally biased region" description="Polar residues" evidence="1">
    <location>
        <begin position="1"/>
        <end position="20"/>
    </location>
</feature>